<name>A0AA44J9H4_AGRTU</name>
<dbReference type="InterPro" id="IPR038194">
    <property type="entry name" value="DUF3861_sf"/>
</dbReference>
<organism evidence="1 2">
    <name type="scientific">Agrobacterium tumefaciens</name>
    <dbReference type="NCBI Taxonomy" id="358"/>
    <lineage>
        <taxon>Bacteria</taxon>
        <taxon>Pseudomonadati</taxon>
        <taxon>Pseudomonadota</taxon>
        <taxon>Alphaproteobacteria</taxon>
        <taxon>Hyphomicrobiales</taxon>
        <taxon>Rhizobiaceae</taxon>
        <taxon>Rhizobium/Agrobacterium group</taxon>
        <taxon>Agrobacterium</taxon>
        <taxon>Agrobacterium tumefaciens complex</taxon>
    </lineage>
</organism>
<dbReference type="RefSeq" id="WP_174018904.1">
    <property type="nucleotide sequence ID" value="NZ_JAAMAW010000021.1"/>
</dbReference>
<evidence type="ECO:0000313" key="1">
    <source>
        <dbReference type="EMBL" id="NTC29694.1"/>
    </source>
</evidence>
<dbReference type="Gene3D" id="3.10.20.850">
    <property type="entry name" value="Protein of unknown function DUF3861"/>
    <property type="match status" value="1"/>
</dbReference>
<dbReference type="InterPro" id="IPR024476">
    <property type="entry name" value="DUF3861"/>
</dbReference>
<dbReference type="EMBL" id="JAAMAY010000027">
    <property type="protein sequence ID" value="NTC29694.1"/>
    <property type="molecule type" value="Genomic_DNA"/>
</dbReference>
<dbReference type="Pfam" id="PF12977">
    <property type="entry name" value="DUF3861"/>
    <property type="match status" value="1"/>
</dbReference>
<accession>A0AA44J9H4</accession>
<sequence length="102" mass="11508">MSHRYLITVEPLSGADKTSRTAIRFEVENHDSIVDILSRSRAIEPVPPSEVPEFVVGLKLLTEVVLRHRGEPLFEELFPALKAFMKKLKALPPKLLTDGMDK</sequence>
<dbReference type="AlphaFoldDB" id="A0AA44J9H4"/>
<proteinExistence type="predicted"/>
<reference evidence="1" key="1">
    <citation type="journal article" date="2020" name="Science">
        <title>Unexpected conservation and global transmission of agrobacterial virulence plasmids.</title>
        <authorList>
            <person name="Weisberg A.J."/>
            <person name="Davis E.W. 2nd"/>
            <person name="Tabima J."/>
            <person name="Belcher M.S."/>
            <person name="Miller M."/>
            <person name="Kuo C.H."/>
            <person name="Loper J.E."/>
            <person name="Grunwald N.J."/>
            <person name="Putnam M.L."/>
            <person name="Chang J.H."/>
        </authorList>
    </citation>
    <scope>NUCLEOTIDE SEQUENCE</scope>
    <source>
        <strain evidence="1">17-1853-1a</strain>
    </source>
</reference>
<gene>
    <name evidence="1" type="ORF">G6M46_16285</name>
</gene>
<comment type="caution">
    <text evidence="1">The sequence shown here is derived from an EMBL/GenBank/DDBJ whole genome shotgun (WGS) entry which is preliminary data.</text>
</comment>
<protein>
    <submittedName>
        <fullName evidence="1">DUF3861 domain-containing protein</fullName>
    </submittedName>
</protein>
<dbReference type="Proteomes" id="UP000702952">
    <property type="component" value="Unassembled WGS sequence"/>
</dbReference>
<evidence type="ECO:0000313" key="2">
    <source>
        <dbReference type="Proteomes" id="UP000702952"/>
    </source>
</evidence>